<name>Q7VLB8_HAEDU</name>
<dbReference type="AlphaFoldDB" id="Q7VLB8"/>
<dbReference type="RefSeq" id="WP_010945375.1">
    <property type="nucleotide sequence ID" value="NC_002940.2"/>
</dbReference>
<proteinExistence type="predicted"/>
<reference evidence="2" key="1">
    <citation type="submission" date="2003-06" db="EMBL/GenBank/DDBJ databases">
        <title>The complete genome sequence of Haemophilus ducreyi.</title>
        <authorList>
            <person name="Munson R.S. Jr."/>
            <person name="Ray W.C."/>
            <person name="Mahairas G."/>
            <person name="Sabo P."/>
            <person name="Mungur R."/>
            <person name="Johnson L."/>
            <person name="Nguyen D."/>
            <person name="Wang J."/>
            <person name="Forst C."/>
            <person name="Hood L."/>
        </authorList>
    </citation>
    <scope>NUCLEOTIDE SEQUENCE [LARGE SCALE GENOMIC DNA]</scope>
    <source>
        <strain evidence="2">35000HP / ATCC 700724</strain>
    </source>
</reference>
<sequence>MVKFKKPRGMVQQDYEKILGATLKPVSDIENVQFKTKDKKRIVKGKDLLKMKKVEIEKTNSGYLIEEQLIQAMAHYLQEISQ</sequence>
<keyword evidence="2" id="KW-1185">Reference proteome</keyword>
<evidence type="ECO:0000313" key="2">
    <source>
        <dbReference type="Proteomes" id="UP000001022"/>
    </source>
</evidence>
<gene>
    <name evidence="1" type="ordered locus">HD_1545</name>
</gene>
<dbReference type="KEGG" id="hdu:HD_1545"/>
<organism evidence="1 2">
    <name type="scientific">Haemophilus ducreyi (strain 35000HP / ATCC 700724)</name>
    <dbReference type="NCBI Taxonomy" id="233412"/>
    <lineage>
        <taxon>Bacteria</taxon>
        <taxon>Pseudomonadati</taxon>
        <taxon>Pseudomonadota</taxon>
        <taxon>Gammaproteobacteria</taxon>
        <taxon>Pasteurellales</taxon>
        <taxon>Pasteurellaceae</taxon>
        <taxon>Haemophilus</taxon>
    </lineage>
</organism>
<dbReference type="Proteomes" id="UP000001022">
    <property type="component" value="Chromosome"/>
</dbReference>
<dbReference type="STRING" id="233412.HD_1545"/>
<evidence type="ECO:0000313" key="1">
    <source>
        <dbReference type="EMBL" id="AAP96330.1"/>
    </source>
</evidence>
<dbReference type="EMBL" id="AE017143">
    <property type="protein sequence ID" value="AAP96330.1"/>
    <property type="molecule type" value="Genomic_DNA"/>
</dbReference>
<accession>Q7VLB8</accession>
<protein>
    <submittedName>
        <fullName evidence="1">Uncharacterized protein</fullName>
    </submittedName>
</protein>
<dbReference type="HOGENOM" id="CLU_2553508_0_0_6"/>